<dbReference type="EMBL" id="CACVBS010000076">
    <property type="protein sequence ID" value="CAA7269240.1"/>
    <property type="molecule type" value="Genomic_DNA"/>
</dbReference>
<name>A0A8S0WGZ4_CYCAE</name>
<keyword evidence="1" id="KW-0472">Membrane</keyword>
<dbReference type="PANTHER" id="PTHR40465:SF1">
    <property type="entry name" value="DUF6534 DOMAIN-CONTAINING PROTEIN"/>
    <property type="match status" value="1"/>
</dbReference>
<organism evidence="3 4">
    <name type="scientific">Cyclocybe aegerita</name>
    <name type="common">Black poplar mushroom</name>
    <name type="synonym">Agrocybe aegerita</name>
    <dbReference type="NCBI Taxonomy" id="1973307"/>
    <lineage>
        <taxon>Eukaryota</taxon>
        <taxon>Fungi</taxon>
        <taxon>Dikarya</taxon>
        <taxon>Basidiomycota</taxon>
        <taxon>Agaricomycotina</taxon>
        <taxon>Agaricomycetes</taxon>
        <taxon>Agaricomycetidae</taxon>
        <taxon>Agaricales</taxon>
        <taxon>Agaricineae</taxon>
        <taxon>Bolbitiaceae</taxon>
        <taxon>Cyclocybe</taxon>
    </lineage>
</organism>
<reference evidence="3 4" key="1">
    <citation type="submission" date="2020-01" db="EMBL/GenBank/DDBJ databases">
        <authorList>
            <person name="Gupta K D."/>
        </authorList>
    </citation>
    <scope>NUCLEOTIDE SEQUENCE [LARGE SCALE GENOMIC DNA]</scope>
</reference>
<keyword evidence="1" id="KW-1133">Transmembrane helix</keyword>
<keyword evidence="1" id="KW-0812">Transmembrane</keyword>
<feature type="domain" description="DUF6534" evidence="2">
    <location>
        <begin position="162"/>
        <end position="238"/>
    </location>
</feature>
<dbReference type="Pfam" id="PF20152">
    <property type="entry name" value="DUF6534"/>
    <property type="match status" value="1"/>
</dbReference>
<feature type="transmembrane region" description="Helical" evidence="1">
    <location>
        <begin position="153"/>
        <end position="177"/>
    </location>
</feature>
<proteinExistence type="predicted"/>
<gene>
    <name evidence="3" type="ORF">AAE3_LOCUS11517</name>
</gene>
<accession>A0A8S0WGZ4</accession>
<feature type="transmembrane region" description="Helical" evidence="1">
    <location>
        <begin position="46"/>
        <end position="70"/>
    </location>
</feature>
<sequence>MSNLGPTLGVLVLGVFLNTYLYGVVSYQYMAYANTKFNDPLWMKCALILLNWSDIDVCFLRVTVLALFLLDTVHTASLIHMAWYYTISHFADVTALSNNIWGLPFTVLVTALIASLTQLFLGYRHGFVSSWSALLCQGVVLEKRPRLSEINSYLTAWLSVEVAVDAIVSSVLIYSLIRSRTGFETSDTIINRLMRATIQTGVFCGICSILALVMFLKKPDTQLYGLFGFPISRLYTNSSNTETGTNYADTHGHPVMPPIFARSARPASRGSTNNG</sequence>
<dbReference type="OrthoDB" id="2562493at2759"/>
<dbReference type="Proteomes" id="UP000467700">
    <property type="component" value="Unassembled WGS sequence"/>
</dbReference>
<evidence type="ECO:0000313" key="4">
    <source>
        <dbReference type="Proteomes" id="UP000467700"/>
    </source>
</evidence>
<evidence type="ECO:0000259" key="2">
    <source>
        <dbReference type="Pfam" id="PF20152"/>
    </source>
</evidence>
<evidence type="ECO:0000313" key="3">
    <source>
        <dbReference type="EMBL" id="CAA7269240.1"/>
    </source>
</evidence>
<feature type="transmembrane region" description="Helical" evidence="1">
    <location>
        <begin position="197"/>
        <end position="216"/>
    </location>
</feature>
<dbReference type="InterPro" id="IPR045339">
    <property type="entry name" value="DUF6534"/>
</dbReference>
<dbReference type="PANTHER" id="PTHR40465">
    <property type="entry name" value="CHROMOSOME 1, WHOLE GENOME SHOTGUN SEQUENCE"/>
    <property type="match status" value="1"/>
</dbReference>
<comment type="caution">
    <text evidence="3">The sequence shown here is derived from an EMBL/GenBank/DDBJ whole genome shotgun (WGS) entry which is preliminary data.</text>
</comment>
<evidence type="ECO:0000256" key="1">
    <source>
        <dbReference type="SAM" id="Phobius"/>
    </source>
</evidence>
<feature type="transmembrane region" description="Helical" evidence="1">
    <location>
        <begin position="6"/>
        <end position="25"/>
    </location>
</feature>
<feature type="transmembrane region" description="Helical" evidence="1">
    <location>
        <begin position="100"/>
        <end position="121"/>
    </location>
</feature>
<protein>
    <recommendedName>
        <fullName evidence="2">DUF6534 domain-containing protein</fullName>
    </recommendedName>
</protein>
<keyword evidence="4" id="KW-1185">Reference proteome</keyword>
<dbReference type="AlphaFoldDB" id="A0A8S0WGZ4"/>